<feature type="signal peptide" evidence="2">
    <location>
        <begin position="1"/>
        <end position="21"/>
    </location>
</feature>
<evidence type="ECO:0000256" key="1">
    <source>
        <dbReference type="SAM" id="MobiDB-lite"/>
    </source>
</evidence>
<gene>
    <name evidence="3" type="ORF">FN846DRAFT_887584</name>
</gene>
<proteinExistence type="predicted"/>
<keyword evidence="2" id="KW-0732">Signal</keyword>
<keyword evidence="4" id="KW-1185">Reference proteome</keyword>
<dbReference type="Proteomes" id="UP000326924">
    <property type="component" value="Unassembled WGS sequence"/>
</dbReference>
<comment type="caution">
    <text evidence="3">The sequence shown here is derived from an EMBL/GenBank/DDBJ whole genome shotgun (WGS) entry which is preliminary data.</text>
</comment>
<evidence type="ECO:0000313" key="4">
    <source>
        <dbReference type="Proteomes" id="UP000326924"/>
    </source>
</evidence>
<name>A0A5J5F5Y4_9PEZI</name>
<dbReference type="InParanoid" id="A0A5J5F5Y4"/>
<feature type="region of interest" description="Disordered" evidence="1">
    <location>
        <begin position="121"/>
        <end position="141"/>
    </location>
</feature>
<protein>
    <submittedName>
        <fullName evidence="3">Uncharacterized protein</fullName>
    </submittedName>
</protein>
<feature type="chain" id="PRO_5023825228" evidence="2">
    <location>
        <begin position="22"/>
        <end position="223"/>
    </location>
</feature>
<dbReference type="EMBL" id="VXIS01000031">
    <property type="protein sequence ID" value="KAA8911880.1"/>
    <property type="molecule type" value="Genomic_DNA"/>
</dbReference>
<organism evidence="3 4">
    <name type="scientific">Sphaerosporella brunnea</name>
    <dbReference type="NCBI Taxonomy" id="1250544"/>
    <lineage>
        <taxon>Eukaryota</taxon>
        <taxon>Fungi</taxon>
        <taxon>Dikarya</taxon>
        <taxon>Ascomycota</taxon>
        <taxon>Pezizomycotina</taxon>
        <taxon>Pezizomycetes</taxon>
        <taxon>Pezizales</taxon>
        <taxon>Pyronemataceae</taxon>
        <taxon>Sphaerosporella</taxon>
    </lineage>
</organism>
<accession>A0A5J5F5Y4</accession>
<sequence length="223" mass="24570">MARSIVHRAVTVCLSCAIAGARTISVESRVKSSVRNILKLASASVNYNRIPRRRSTPVPIGPNPFKKLAASTVKPATATASSYLTERLNIACPSQNAVRDSDDPDEPWFWNQVTAIQINCSEAQRSRDKENRAGSVGNDQSADAITRMRQAIIEAQAHTNEIIAQLNGGISTADTLCIEEEWFCSSVFKLSASAQKARCDRRAVRLQQRSWPTHDHASLERHT</sequence>
<evidence type="ECO:0000256" key="2">
    <source>
        <dbReference type="SAM" id="SignalP"/>
    </source>
</evidence>
<reference evidence="3 4" key="1">
    <citation type="submission" date="2019-09" db="EMBL/GenBank/DDBJ databases">
        <title>Draft genome of the ectomycorrhizal ascomycete Sphaerosporella brunnea.</title>
        <authorList>
            <consortium name="DOE Joint Genome Institute"/>
            <person name="Benucci G.M."/>
            <person name="Marozzi G."/>
            <person name="Antonielli L."/>
            <person name="Sanchez S."/>
            <person name="Marco P."/>
            <person name="Wang X."/>
            <person name="Falini L.B."/>
            <person name="Barry K."/>
            <person name="Haridas S."/>
            <person name="Lipzen A."/>
            <person name="Labutti K."/>
            <person name="Grigoriev I.V."/>
            <person name="Murat C."/>
            <person name="Martin F."/>
            <person name="Albertini E."/>
            <person name="Donnini D."/>
            <person name="Bonito G."/>
        </authorList>
    </citation>
    <scope>NUCLEOTIDE SEQUENCE [LARGE SCALE GENOMIC DNA]</scope>
    <source>
        <strain evidence="3 4">Sb_GMNB300</strain>
    </source>
</reference>
<evidence type="ECO:0000313" key="3">
    <source>
        <dbReference type="EMBL" id="KAA8911880.1"/>
    </source>
</evidence>
<dbReference type="AlphaFoldDB" id="A0A5J5F5Y4"/>